<accession>A0A2T3FRG1</accession>
<evidence type="ECO:0000259" key="1">
    <source>
        <dbReference type="Pfam" id="PF14393"/>
    </source>
</evidence>
<evidence type="ECO:0000313" key="3">
    <source>
        <dbReference type="Proteomes" id="UP000241048"/>
    </source>
</evidence>
<evidence type="ECO:0000313" key="2">
    <source>
        <dbReference type="EMBL" id="PST37841.1"/>
    </source>
</evidence>
<feature type="domain" description="DUF4422" evidence="1">
    <location>
        <begin position="8"/>
        <end position="246"/>
    </location>
</feature>
<dbReference type="RefSeq" id="WP_107000872.1">
    <property type="nucleotide sequence ID" value="NZ_JAQDFZ010000002.1"/>
</dbReference>
<dbReference type="Pfam" id="PF14393">
    <property type="entry name" value="DUF4422"/>
    <property type="match status" value="1"/>
</dbReference>
<proteinExistence type="predicted"/>
<sequence length="316" mass="38271">MEKQADIRILIACHKPTYVPENPLFYPIQVGTALTDRRLEGMAYHDNEGDNISEKNPDYCELTAQYWAWKHLDCDYYGFFHYRRYLTFRNLSPVTAKGKIIGKRHIPYIELDSVWEDLTPYWIEEDWMCRQIEQYDLLTVYRERINTTVYRQYCQYHDGNNLNQMLALLNRIYPEYADAADAYMHSKEIYYMNMYIMKKELFQKYMEWLFTLLSAFEAERKEADRQKQEPRLIGYLAERLFGIFYLYQRNRGTQCAELPYLKFYHTEPGKEESTSNIREFRLKPTKIKIKIDMRRLNRLFPAGSLRRVLLRGLFLR</sequence>
<keyword evidence="3" id="KW-1185">Reference proteome</keyword>
<name>A0A2T3FRG1_9CLOT</name>
<protein>
    <recommendedName>
        <fullName evidence="1">DUF4422 domain-containing protein</fullName>
    </recommendedName>
</protein>
<gene>
    <name evidence="2" type="ORF">C7U56_08255</name>
</gene>
<dbReference type="InterPro" id="IPR025536">
    <property type="entry name" value="DUF4422"/>
</dbReference>
<dbReference type="AlphaFoldDB" id="A0A2T3FRG1"/>
<reference evidence="2 3" key="1">
    <citation type="submission" date="2018-03" db="EMBL/GenBank/DDBJ databases">
        <title>Lachnoclostridium SNUG30386 gen.nov., sp.nov., isolated from human faeces.</title>
        <authorList>
            <person name="Seo B."/>
            <person name="Jeon K."/>
            <person name="Ko G."/>
        </authorList>
    </citation>
    <scope>NUCLEOTIDE SEQUENCE [LARGE SCALE GENOMIC DNA]</scope>
    <source>
        <strain evidence="2 3">SNUG30386</strain>
    </source>
</reference>
<comment type="caution">
    <text evidence="2">The sequence shown here is derived from an EMBL/GenBank/DDBJ whole genome shotgun (WGS) entry which is preliminary data.</text>
</comment>
<dbReference type="EMBL" id="PYLO01000002">
    <property type="protein sequence ID" value="PST37841.1"/>
    <property type="molecule type" value="Genomic_DNA"/>
</dbReference>
<dbReference type="Proteomes" id="UP000241048">
    <property type="component" value="Unassembled WGS sequence"/>
</dbReference>
<organism evidence="2 3">
    <name type="scientific">Clostridium fessum</name>
    <dbReference type="NCBI Taxonomy" id="2126740"/>
    <lineage>
        <taxon>Bacteria</taxon>
        <taxon>Bacillati</taxon>
        <taxon>Bacillota</taxon>
        <taxon>Clostridia</taxon>
        <taxon>Eubacteriales</taxon>
        <taxon>Clostridiaceae</taxon>
        <taxon>Clostridium</taxon>
    </lineage>
</organism>